<gene>
    <name evidence="11" type="ORF">SO802_022048</name>
</gene>
<dbReference type="SMART" id="SM00614">
    <property type="entry name" value="ZnF_BED"/>
    <property type="match status" value="1"/>
</dbReference>
<proteinExistence type="predicted"/>
<dbReference type="GO" id="GO:0046983">
    <property type="term" value="F:protein dimerization activity"/>
    <property type="evidence" value="ECO:0007669"/>
    <property type="project" value="InterPro"/>
</dbReference>
<evidence type="ECO:0000256" key="5">
    <source>
        <dbReference type="ARBA" id="ARBA00023015"/>
    </source>
</evidence>
<dbReference type="GO" id="GO:0005634">
    <property type="term" value="C:nucleus"/>
    <property type="evidence" value="ECO:0007669"/>
    <property type="project" value="UniProtKB-SubCell"/>
</dbReference>
<dbReference type="EMBL" id="JAZDWU010000007">
    <property type="protein sequence ID" value="KAK9997362.1"/>
    <property type="molecule type" value="Genomic_DNA"/>
</dbReference>
<keyword evidence="4" id="KW-0862">Zinc</keyword>
<evidence type="ECO:0000256" key="7">
    <source>
        <dbReference type="ARBA" id="ARBA00023163"/>
    </source>
</evidence>
<organism evidence="11 12">
    <name type="scientific">Lithocarpus litseifolius</name>
    <dbReference type="NCBI Taxonomy" id="425828"/>
    <lineage>
        <taxon>Eukaryota</taxon>
        <taxon>Viridiplantae</taxon>
        <taxon>Streptophyta</taxon>
        <taxon>Embryophyta</taxon>
        <taxon>Tracheophyta</taxon>
        <taxon>Spermatophyta</taxon>
        <taxon>Magnoliopsida</taxon>
        <taxon>eudicotyledons</taxon>
        <taxon>Gunneridae</taxon>
        <taxon>Pentapetalae</taxon>
        <taxon>rosids</taxon>
        <taxon>fabids</taxon>
        <taxon>Fagales</taxon>
        <taxon>Fagaceae</taxon>
        <taxon>Lithocarpus</taxon>
    </lineage>
</organism>
<sequence length="354" mass="40342">MQRPDISATSPSKIQYEVTSAVPTSSKRRRLTSKIWNDFDRVEVDGEHHAICKHCQKNFSGSSKSGTTHLKNHLLRCSAIKSGESCKEMISPSETDGLKLKKKILAVKNVGYNYTGEPLFGMDGLDEIDDILHKTRKAIEYISKTTIGKEKFQEVVKKLNLQSKDITSQASVPIRWDSTFFMLESALEFREAFSYLQSSDCDFPFYGGHTKKYLLIDDALGHIFDEYAKGRSSQASTSYDDNYSDILDRWYKSKRDMNKAHSQRAELHRYWGEPIPDFEGEFDILGWWHTNSTKFPTLWRIAQDILAIPMSTSISNSAFSIETMTINPTFNGLDPVIIEALVCGEDWLDNPARM</sequence>
<evidence type="ECO:0000256" key="9">
    <source>
        <dbReference type="PROSITE-ProRule" id="PRU00027"/>
    </source>
</evidence>
<keyword evidence="2" id="KW-0479">Metal-binding</keyword>
<dbReference type="AlphaFoldDB" id="A0AAW2CGT5"/>
<evidence type="ECO:0000259" key="10">
    <source>
        <dbReference type="PROSITE" id="PS50808"/>
    </source>
</evidence>
<accession>A0AAW2CGT5</accession>
<keyword evidence="6" id="KW-0238">DNA-binding</keyword>
<comment type="subcellular location">
    <subcellularLocation>
        <location evidence="1">Nucleus</location>
    </subcellularLocation>
</comment>
<dbReference type="GO" id="GO:0008270">
    <property type="term" value="F:zinc ion binding"/>
    <property type="evidence" value="ECO:0007669"/>
    <property type="project" value="UniProtKB-KW"/>
</dbReference>
<evidence type="ECO:0000256" key="4">
    <source>
        <dbReference type="ARBA" id="ARBA00022833"/>
    </source>
</evidence>
<keyword evidence="8" id="KW-0539">Nucleus</keyword>
<dbReference type="SUPFAM" id="SSF53098">
    <property type="entry name" value="Ribonuclease H-like"/>
    <property type="match status" value="1"/>
</dbReference>
<dbReference type="SUPFAM" id="SSF57667">
    <property type="entry name" value="beta-beta-alpha zinc fingers"/>
    <property type="match status" value="1"/>
</dbReference>
<dbReference type="Pfam" id="PF05699">
    <property type="entry name" value="Dimer_Tnp_hAT"/>
    <property type="match status" value="1"/>
</dbReference>
<dbReference type="PANTHER" id="PTHR46481">
    <property type="entry name" value="ZINC FINGER BED DOMAIN-CONTAINING PROTEIN 4"/>
    <property type="match status" value="1"/>
</dbReference>
<keyword evidence="5" id="KW-0805">Transcription regulation</keyword>
<protein>
    <recommendedName>
        <fullName evidence="10">BED-type domain-containing protein</fullName>
    </recommendedName>
</protein>
<dbReference type="Pfam" id="PF02892">
    <property type="entry name" value="zf-BED"/>
    <property type="match status" value="1"/>
</dbReference>
<dbReference type="PROSITE" id="PS50808">
    <property type="entry name" value="ZF_BED"/>
    <property type="match status" value="1"/>
</dbReference>
<evidence type="ECO:0000313" key="12">
    <source>
        <dbReference type="Proteomes" id="UP001459277"/>
    </source>
</evidence>
<dbReference type="Proteomes" id="UP001459277">
    <property type="component" value="Unassembled WGS sequence"/>
</dbReference>
<reference evidence="11 12" key="1">
    <citation type="submission" date="2024-01" db="EMBL/GenBank/DDBJ databases">
        <title>A telomere-to-telomere, gap-free genome of sweet tea (Lithocarpus litseifolius).</title>
        <authorList>
            <person name="Zhou J."/>
        </authorList>
    </citation>
    <scope>NUCLEOTIDE SEQUENCE [LARGE SCALE GENOMIC DNA]</scope>
    <source>
        <strain evidence="11">Zhou-2022a</strain>
        <tissue evidence="11">Leaf</tissue>
    </source>
</reference>
<dbReference type="InterPro" id="IPR003656">
    <property type="entry name" value="Znf_BED"/>
</dbReference>
<comment type="caution">
    <text evidence="11">The sequence shown here is derived from an EMBL/GenBank/DDBJ whole genome shotgun (WGS) entry which is preliminary data.</text>
</comment>
<dbReference type="InterPro" id="IPR036236">
    <property type="entry name" value="Znf_C2H2_sf"/>
</dbReference>
<dbReference type="InterPro" id="IPR052035">
    <property type="entry name" value="ZnF_BED_domain_contain"/>
</dbReference>
<evidence type="ECO:0000313" key="11">
    <source>
        <dbReference type="EMBL" id="KAK9997362.1"/>
    </source>
</evidence>
<feature type="domain" description="BED-type" evidence="10">
    <location>
        <begin position="30"/>
        <end position="93"/>
    </location>
</feature>
<keyword evidence="12" id="KW-1185">Reference proteome</keyword>
<dbReference type="InterPro" id="IPR012337">
    <property type="entry name" value="RNaseH-like_sf"/>
</dbReference>
<evidence type="ECO:0000256" key="8">
    <source>
        <dbReference type="ARBA" id="ARBA00023242"/>
    </source>
</evidence>
<keyword evidence="3 9" id="KW-0863">Zinc-finger</keyword>
<keyword evidence="7" id="KW-0804">Transcription</keyword>
<name>A0AAW2CGT5_9ROSI</name>
<evidence type="ECO:0000256" key="2">
    <source>
        <dbReference type="ARBA" id="ARBA00022723"/>
    </source>
</evidence>
<dbReference type="GO" id="GO:0003677">
    <property type="term" value="F:DNA binding"/>
    <property type="evidence" value="ECO:0007669"/>
    <property type="project" value="UniProtKB-KW"/>
</dbReference>
<dbReference type="PANTHER" id="PTHR46481:SF10">
    <property type="entry name" value="ZINC FINGER BED DOMAIN-CONTAINING PROTEIN 39"/>
    <property type="match status" value="1"/>
</dbReference>
<dbReference type="InterPro" id="IPR008906">
    <property type="entry name" value="HATC_C_dom"/>
</dbReference>
<evidence type="ECO:0000256" key="3">
    <source>
        <dbReference type="ARBA" id="ARBA00022771"/>
    </source>
</evidence>
<evidence type="ECO:0000256" key="1">
    <source>
        <dbReference type="ARBA" id="ARBA00004123"/>
    </source>
</evidence>
<evidence type="ECO:0000256" key="6">
    <source>
        <dbReference type="ARBA" id="ARBA00023125"/>
    </source>
</evidence>